<feature type="signal peptide" evidence="1">
    <location>
        <begin position="1"/>
        <end position="16"/>
    </location>
</feature>
<dbReference type="Gene3D" id="1.20.1440.240">
    <property type="match status" value="1"/>
</dbReference>
<evidence type="ECO:0000256" key="1">
    <source>
        <dbReference type="SAM" id="SignalP"/>
    </source>
</evidence>
<dbReference type="PANTHER" id="PTHR10742:SF382">
    <property type="entry name" value="AMINE OXIDASE DOMAIN-CONTAINING PROTEIN"/>
    <property type="match status" value="1"/>
</dbReference>
<dbReference type="Gene3D" id="3.90.660.10">
    <property type="match status" value="1"/>
</dbReference>
<reference evidence="3" key="1">
    <citation type="journal article" date="2012" name="PLoS Genet.">
        <title>Comparative analysis of the genomes of two field isolates of the rice blast fungus Magnaporthe oryzae.</title>
        <authorList>
            <person name="Xue M."/>
            <person name="Yang J."/>
            <person name="Li Z."/>
            <person name="Hu S."/>
            <person name="Yao N."/>
            <person name="Dean R.A."/>
            <person name="Zhao W."/>
            <person name="Shen M."/>
            <person name="Zhang H."/>
            <person name="Li C."/>
            <person name="Liu L."/>
            <person name="Cao L."/>
            <person name="Xu X."/>
            <person name="Xing Y."/>
            <person name="Hsiang T."/>
            <person name="Zhang Z."/>
            <person name="Xu J.R."/>
            <person name="Peng Y.L."/>
        </authorList>
    </citation>
    <scope>NUCLEOTIDE SEQUENCE [LARGE SCALE GENOMIC DNA]</scope>
    <source>
        <strain evidence="3">P131</strain>
    </source>
</reference>
<name>L7JJK6_PYRO1</name>
<organism>
    <name type="scientific">Pyricularia oryzae (strain P131)</name>
    <name type="common">Rice blast fungus</name>
    <name type="synonym">Magnaporthe oryzae</name>
    <dbReference type="NCBI Taxonomy" id="1143193"/>
    <lineage>
        <taxon>Eukaryota</taxon>
        <taxon>Fungi</taxon>
        <taxon>Dikarya</taxon>
        <taxon>Ascomycota</taxon>
        <taxon>Pezizomycotina</taxon>
        <taxon>Sordariomycetes</taxon>
        <taxon>Sordariomycetidae</taxon>
        <taxon>Magnaporthales</taxon>
        <taxon>Pyriculariaceae</taxon>
        <taxon>Pyricularia</taxon>
    </lineage>
</organism>
<feature type="chain" id="PRO_5003978464" evidence="1">
    <location>
        <begin position="17"/>
        <end position="818"/>
    </location>
</feature>
<dbReference type="AlphaFoldDB" id="L7JJK6"/>
<dbReference type="SUPFAM" id="SSF54373">
    <property type="entry name" value="FAD-linked reductases, C-terminal domain"/>
    <property type="match status" value="1"/>
</dbReference>
<dbReference type="Pfam" id="PF01593">
    <property type="entry name" value="Amino_oxidase"/>
    <property type="match status" value="1"/>
</dbReference>
<protein>
    <submittedName>
        <fullName evidence="3">L-amino-acid oxidase</fullName>
    </submittedName>
</protein>
<gene>
    <name evidence="3" type="ORF">OOW_P131scaffold00252g17</name>
</gene>
<dbReference type="InterPro" id="IPR050281">
    <property type="entry name" value="Flavin_monoamine_oxidase"/>
</dbReference>
<dbReference type="PANTHER" id="PTHR10742">
    <property type="entry name" value="FLAVIN MONOAMINE OXIDASE"/>
    <property type="match status" value="1"/>
</dbReference>
<dbReference type="InterPro" id="IPR002937">
    <property type="entry name" value="Amino_oxidase"/>
</dbReference>
<evidence type="ECO:0000259" key="2">
    <source>
        <dbReference type="Pfam" id="PF01593"/>
    </source>
</evidence>
<dbReference type="SUPFAM" id="SSF51905">
    <property type="entry name" value="FAD/NAD(P)-binding domain"/>
    <property type="match status" value="1"/>
</dbReference>
<proteinExistence type="predicted"/>
<dbReference type="EMBL" id="JH794522">
    <property type="protein sequence ID" value="ELQ68411.1"/>
    <property type="molecule type" value="Genomic_DNA"/>
</dbReference>
<sequence>MKHLIASALLLSRAASLPSTLPVRLSTRTALNSRLANVHVDVDDKHAVGDAPIDFTYGACDSSSRGEAHHTVGRTESPAQAVDRLVWTSPEDVASGGCISAWAGGEQQLLVGRSAPQTFDHAAMRRRDVLTRRALDPVRMDASSGIDANGPWFDGVKLLEGRNVSAVDAEAAKGRRIAIAGAGMAGLMSHLVLSQAGFTNLDLIEGSDRIGGRVQTEYLSGGPFDYSYQEMGPMRFPHQIAIEGELYNISDHQLVFQLADEMNRLNADANKELDVSFIPWIQSSQNGLGYFDGFKLPSGLPPTVAQMAADPSLGPPAAQLDAEALAALAKFSEVLGSNDLLKLIAKNSFKAYKNWIKDGLGGLPGDQWSIYAYFKHHLEASLNATDAVLPSFFGSSSGTFWSTLYESVYFSSSSWKTIDGGLSRLPKSFAPHVEKDLQLNRKIERVSFSEENKEVTLQWKGAGGELQSASYDYAVMAVPFVVMANWRLPKLGSTLENAIRTLPSVPACKIALEYKTRFWEKFENPIYGGCSTTTDIPGFESQALWKRFQINTTRSLSLIRSTRSYNLNGTGPASILASYNFERTSLHQGSLSEEEHVQKAVDIMVEIHGDVAREQYTGNFRRVCSHHNEFRIGAYTSPMAGQMELYIPEYFKTHSNMIFVGEHTSYTHAWVASALESGIRGSVQLMLELGLVDEAKAAVDKWMARWIDVIHVLCIASRLRALQFEMCGELKTCGQCTVLNSLYSNPKSKERPSDCWVASLLPCNLLPARDPRTPTGRPYRKYNSPQVFCFLRYILCNGIANLKKLQDKSPVRTKRDLS</sequence>
<accession>L7JJK6</accession>
<dbReference type="Gene3D" id="3.50.50.60">
    <property type="entry name" value="FAD/NAD(P)-binding domain"/>
    <property type="match status" value="1"/>
</dbReference>
<dbReference type="GO" id="GO:0009063">
    <property type="term" value="P:amino acid catabolic process"/>
    <property type="evidence" value="ECO:0007669"/>
    <property type="project" value="TreeGrafter"/>
</dbReference>
<feature type="domain" description="Amine oxidase" evidence="2">
    <location>
        <begin position="184"/>
        <end position="684"/>
    </location>
</feature>
<dbReference type="GO" id="GO:0001716">
    <property type="term" value="F:L-amino-acid oxidase activity"/>
    <property type="evidence" value="ECO:0007669"/>
    <property type="project" value="TreeGrafter"/>
</dbReference>
<evidence type="ECO:0000313" key="3">
    <source>
        <dbReference type="EMBL" id="ELQ68411.1"/>
    </source>
</evidence>
<keyword evidence="1" id="KW-0732">Signal</keyword>
<dbReference type="InterPro" id="IPR036188">
    <property type="entry name" value="FAD/NAD-bd_sf"/>
</dbReference>